<dbReference type="Proteomes" id="UP001219957">
    <property type="component" value="Chromosome"/>
</dbReference>
<evidence type="ECO:0000259" key="18">
    <source>
        <dbReference type="Pfam" id="PF01761"/>
    </source>
</evidence>
<evidence type="ECO:0000256" key="2">
    <source>
        <dbReference type="ARBA" id="ARBA00001911"/>
    </source>
</evidence>
<dbReference type="Gene3D" id="3.40.50.1970">
    <property type="match status" value="1"/>
</dbReference>
<evidence type="ECO:0000256" key="6">
    <source>
        <dbReference type="ARBA" id="ARBA00013031"/>
    </source>
</evidence>
<dbReference type="EC" id="4.2.3.4" evidence="6 17"/>
<evidence type="ECO:0000313" key="20">
    <source>
        <dbReference type="EMBL" id="WED54120.1"/>
    </source>
</evidence>
<reference evidence="20 21" key="1">
    <citation type="submission" date="2022-10" db="EMBL/GenBank/DDBJ databases">
        <title>Complete genome sequence of Exiguobacterium profundum TSS-3 isolated from an extremely saline-alkaline spring located in Ixtapa, Chiapas-Mexico.</title>
        <authorList>
            <person name="Rincon-Rosales R."/>
            <person name="Rogel M.A."/>
            <person name="Rincon-Molina C.I."/>
            <person name="Guerrero G."/>
            <person name="Manzano-Gomez L.A."/>
            <person name="Lopez-Lopez A."/>
            <person name="Rincon Molina F.A."/>
            <person name="Martinez-Romero E."/>
        </authorList>
    </citation>
    <scope>NUCLEOTIDE SEQUENCE [LARGE SCALE GENOMIC DNA]</scope>
    <source>
        <strain evidence="20 21">TSS-3</strain>
    </source>
</reference>
<dbReference type="PANTHER" id="PTHR43622:SF7">
    <property type="entry name" value="3-DEHYDROQUINATE SYNTHASE, CHLOROPLASTIC"/>
    <property type="match status" value="1"/>
</dbReference>
<evidence type="ECO:0000256" key="4">
    <source>
        <dbReference type="ARBA" id="ARBA00004661"/>
    </source>
</evidence>
<dbReference type="CDD" id="cd08195">
    <property type="entry name" value="DHQS"/>
    <property type="match status" value="1"/>
</dbReference>
<dbReference type="Gene3D" id="1.20.1090.10">
    <property type="entry name" value="Dehydroquinate synthase-like - alpha domain"/>
    <property type="match status" value="1"/>
</dbReference>
<feature type="domain" description="3-dehydroquinate synthase N-terminal" evidence="18">
    <location>
        <begin position="65"/>
        <end position="175"/>
    </location>
</feature>
<evidence type="ECO:0000256" key="7">
    <source>
        <dbReference type="ARBA" id="ARBA00017684"/>
    </source>
</evidence>
<feature type="binding site" evidence="17">
    <location>
        <begin position="126"/>
        <end position="127"/>
    </location>
    <ligand>
        <name>NAD(+)</name>
        <dbReference type="ChEBI" id="CHEBI:57540"/>
    </ligand>
</feature>
<evidence type="ECO:0000256" key="5">
    <source>
        <dbReference type="ARBA" id="ARBA00005412"/>
    </source>
</evidence>
<evidence type="ECO:0000256" key="3">
    <source>
        <dbReference type="ARBA" id="ARBA00004496"/>
    </source>
</evidence>
<evidence type="ECO:0000256" key="10">
    <source>
        <dbReference type="ARBA" id="ARBA00022723"/>
    </source>
</evidence>
<comment type="catalytic activity">
    <reaction evidence="1 17">
        <text>7-phospho-2-dehydro-3-deoxy-D-arabino-heptonate = 3-dehydroquinate + phosphate</text>
        <dbReference type="Rhea" id="RHEA:21968"/>
        <dbReference type="ChEBI" id="CHEBI:32364"/>
        <dbReference type="ChEBI" id="CHEBI:43474"/>
        <dbReference type="ChEBI" id="CHEBI:58394"/>
        <dbReference type="EC" id="4.2.3.4"/>
    </reaction>
</comment>
<keyword evidence="21" id="KW-1185">Reference proteome</keyword>
<dbReference type="InterPro" id="IPR030960">
    <property type="entry name" value="DHQS/DOIS_N"/>
</dbReference>
<keyword evidence="11 17" id="KW-0547">Nucleotide-binding</keyword>
<keyword evidence="16 17" id="KW-0170">Cobalt</keyword>
<comment type="pathway">
    <text evidence="4 17">Metabolic intermediate biosynthesis; chorismate biosynthesis; chorismate from D-erythrose 4-phosphate and phosphoenolpyruvate: step 2/7.</text>
</comment>
<evidence type="ECO:0000256" key="16">
    <source>
        <dbReference type="ARBA" id="ARBA00023285"/>
    </source>
</evidence>
<keyword evidence="9 17" id="KW-0028">Amino-acid biosynthesis</keyword>
<evidence type="ECO:0000256" key="15">
    <source>
        <dbReference type="ARBA" id="ARBA00023239"/>
    </source>
</evidence>
<dbReference type="Pfam" id="PF01761">
    <property type="entry name" value="DHQ_synthase"/>
    <property type="match status" value="1"/>
</dbReference>
<dbReference type="InterPro" id="IPR056179">
    <property type="entry name" value="DHQS_C"/>
</dbReference>
<feature type="binding site" evidence="17">
    <location>
        <position position="260"/>
    </location>
    <ligand>
        <name>Zn(2+)</name>
        <dbReference type="ChEBI" id="CHEBI:29105"/>
    </ligand>
</feature>
<keyword evidence="10 17" id="KW-0479">Metal-binding</keyword>
<feature type="binding site" evidence="17">
    <location>
        <position position="138"/>
    </location>
    <ligand>
        <name>NAD(+)</name>
        <dbReference type="ChEBI" id="CHEBI:57540"/>
    </ligand>
</feature>
<evidence type="ECO:0000313" key="21">
    <source>
        <dbReference type="Proteomes" id="UP001219957"/>
    </source>
</evidence>
<evidence type="ECO:0000256" key="1">
    <source>
        <dbReference type="ARBA" id="ARBA00001393"/>
    </source>
</evidence>
<dbReference type="SUPFAM" id="SSF56796">
    <property type="entry name" value="Dehydroquinate synthase-like"/>
    <property type="match status" value="1"/>
</dbReference>
<proteinExistence type="inferred from homology"/>
<name>A0ABY8AWE7_9BACL</name>
<dbReference type="PIRSF" id="PIRSF001455">
    <property type="entry name" value="DHQ_synth"/>
    <property type="match status" value="1"/>
</dbReference>
<protein>
    <recommendedName>
        <fullName evidence="7 17">3-dehydroquinate synthase</fullName>
        <shortName evidence="17">DHQS</shortName>
        <ecNumber evidence="6 17">4.2.3.4</ecNumber>
    </recommendedName>
</protein>
<keyword evidence="8 17" id="KW-0963">Cytoplasm</keyword>
<sequence>MVTIPISASTPYDVVLDNQDRWIDSVDWSRYSMLWVVTDKHVESLYGESFRSTLKLTHPHVVSSVVEAGDASKSLSQLEQLVAEGLRHGCDRQTLIVAFGGGMIGDLAGFLASVYMRGVPYIQVPTTILAHDSAVGGKVAVNHPLAKNAIGSFYQPSGVYYNVTRLNTLSVQEVRSGLGELLKHAYLSRYVLESSFEDDLFLDLNENEPLDWVSWLARGIRVKQAIVEKDEREQGIRAWLNFGHTFGHALESVEAYRIPHGEAVLHGMVFAFLVSGDEVRAMQLFDWMRSNDVTPIDWQPFDRYVEKMIRDKKNRHGAIRFVLLRETITVESVQLEHLQQTFEQMKGWWER</sequence>
<evidence type="ECO:0000259" key="19">
    <source>
        <dbReference type="Pfam" id="PF24621"/>
    </source>
</evidence>
<feature type="binding site" evidence="17">
    <location>
        <position position="244"/>
    </location>
    <ligand>
        <name>Zn(2+)</name>
        <dbReference type="ChEBI" id="CHEBI:29105"/>
    </ligand>
</feature>
<dbReference type="PANTHER" id="PTHR43622">
    <property type="entry name" value="3-DEHYDROQUINATE SYNTHASE"/>
    <property type="match status" value="1"/>
</dbReference>
<organism evidence="20 21">
    <name type="scientific">Exiguobacterium profundum</name>
    <dbReference type="NCBI Taxonomy" id="307643"/>
    <lineage>
        <taxon>Bacteria</taxon>
        <taxon>Bacillati</taxon>
        <taxon>Bacillota</taxon>
        <taxon>Bacilli</taxon>
        <taxon>Bacillales</taxon>
        <taxon>Bacillales Family XII. Incertae Sedis</taxon>
        <taxon>Exiguobacterium</taxon>
    </lineage>
</organism>
<keyword evidence="13 17" id="KW-0520">NAD</keyword>
<evidence type="ECO:0000256" key="13">
    <source>
        <dbReference type="ARBA" id="ARBA00023027"/>
    </source>
</evidence>
<comment type="cofactor">
    <cofactor evidence="17">
        <name>Co(2+)</name>
        <dbReference type="ChEBI" id="CHEBI:48828"/>
    </cofactor>
    <cofactor evidence="17">
        <name>Zn(2+)</name>
        <dbReference type="ChEBI" id="CHEBI:29105"/>
    </cofactor>
    <text evidence="17">Binds 1 divalent metal cation per subunit. Can use either Co(2+) or Zn(2+).</text>
</comment>
<dbReference type="Pfam" id="PF24621">
    <property type="entry name" value="DHQS_C"/>
    <property type="match status" value="1"/>
</dbReference>
<evidence type="ECO:0000256" key="12">
    <source>
        <dbReference type="ARBA" id="ARBA00022833"/>
    </source>
</evidence>
<feature type="binding site" evidence="17">
    <location>
        <position position="180"/>
    </location>
    <ligand>
        <name>Zn(2+)</name>
        <dbReference type="ChEBI" id="CHEBI:29105"/>
    </ligand>
</feature>
<comment type="function">
    <text evidence="17">Catalyzes the conversion of 3-deoxy-D-arabino-heptulosonate 7-phosphate (DAHP) to dehydroquinate (DHQ).</text>
</comment>
<comment type="cofactor">
    <cofactor evidence="2 17">
        <name>NAD(+)</name>
        <dbReference type="ChEBI" id="CHEBI:57540"/>
    </cofactor>
</comment>
<dbReference type="HAMAP" id="MF_00110">
    <property type="entry name" value="DHQ_synthase"/>
    <property type="match status" value="1"/>
</dbReference>
<dbReference type="InterPro" id="IPR016037">
    <property type="entry name" value="DHQ_synth_AroB"/>
</dbReference>
<feature type="binding site" evidence="17">
    <location>
        <position position="147"/>
    </location>
    <ligand>
        <name>NAD(+)</name>
        <dbReference type="ChEBI" id="CHEBI:57540"/>
    </ligand>
</feature>
<keyword evidence="12 17" id="KW-0862">Zinc</keyword>
<dbReference type="EMBL" id="CP109617">
    <property type="protein sequence ID" value="WED54120.1"/>
    <property type="molecule type" value="Genomic_DNA"/>
</dbReference>
<dbReference type="RefSeq" id="WP_078146744.1">
    <property type="nucleotide sequence ID" value="NZ_CP109617.1"/>
</dbReference>
<evidence type="ECO:0000256" key="9">
    <source>
        <dbReference type="ARBA" id="ARBA00022605"/>
    </source>
</evidence>
<evidence type="ECO:0000256" key="11">
    <source>
        <dbReference type="ARBA" id="ARBA00022741"/>
    </source>
</evidence>
<comment type="similarity">
    <text evidence="5 17">Belongs to the sugar phosphate cyclases superfamily. Dehydroquinate synthase family.</text>
</comment>
<gene>
    <name evidence="17" type="primary">aroB</name>
    <name evidence="20" type="ORF">OE059_08635</name>
</gene>
<dbReference type="InterPro" id="IPR030963">
    <property type="entry name" value="DHQ_synth_fam"/>
</dbReference>
<keyword evidence="15 17" id="KW-0456">Lyase</keyword>
<evidence type="ECO:0000256" key="14">
    <source>
        <dbReference type="ARBA" id="ARBA00023141"/>
    </source>
</evidence>
<dbReference type="InterPro" id="IPR050071">
    <property type="entry name" value="Dehydroquinate_synthase"/>
</dbReference>
<comment type="subcellular location">
    <subcellularLocation>
        <location evidence="3 17">Cytoplasm</location>
    </subcellularLocation>
</comment>
<keyword evidence="14 17" id="KW-0057">Aromatic amino acid biosynthesis</keyword>
<evidence type="ECO:0000256" key="17">
    <source>
        <dbReference type="HAMAP-Rule" id="MF_00110"/>
    </source>
</evidence>
<accession>A0ABY8AWE7</accession>
<evidence type="ECO:0000256" key="8">
    <source>
        <dbReference type="ARBA" id="ARBA00022490"/>
    </source>
</evidence>
<comment type="caution">
    <text evidence="17">Lacks conserved residue(s) required for the propagation of feature annotation.</text>
</comment>
<feature type="domain" description="3-dehydroquinate synthase C-terminal" evidence="19">
    <location>
        <begin position="177"/>
        <end position="314"/>
    </location>
</feature>